<name>A0A4D4N625_STRAX</name>
<dbReference type="AlphaFoldDB" id="A0A4D4N625"/>
<gene>
    <name evidence="1" type="ORF">SAV31267_094870</name>
</gene>
<evidence type="ECO:0000313" key="2">
    <source>
        <dbReference type="Proteomes" id="UP000299211"/>
    </source>
</evidence>
<sequence length="116" mass="12220">MADQPLPRGMTARLPVQIGGDLFGRAEGQPRLRAGLDGGEPDLFESGALVAERGMAVELRVRRAVPQPQGLGEPGVRGARIALLQQPPSVGDQTLEAPGVDLFGIEIEDVTGRPMT</sequence>
<accession>A0A4D4N625</accession>
<comment type="caution">
    <text evidence="1">The sequence shown here is derived from an EMBL/GenBank/DDBJ whole genome shotgun (WGS) entry which is preliminary data.</text>
</comment>
<dbReference type="EMBL" id="BJHY01000002">
    <property type="protein sequence ID" value="GDY80002.1"/>
    <property type="molecule type" value="Genomic_DNA"/>
</dbReference>
<organism evidence="1 2">
    <name type="scientific">Streptomyces avermitilis</name>
    <dbReference type="NCBI Taxonomy" id="33903"/>
    <lineage>
        <taxon>Bacteria</taxon>
        <taxon>Bacillati</taxon>
        <taxon>Actinomycetota</taxon>
        <taxon>Actinomycetes</taxon>
        <taxon>Kitasatosporales</taxon>
        <taxon>Streptomycetaceae</taxon>
        <taxon>Streptomyces</taxon>
    </lineage>
</organism>
<proteinExistence type="predicted"/>
<dbReference type="Proteomes" id="UP000299211">
    <property type="component" value="Unassembled WGS sequence"/>
</dbReference>
<protein>
    <submittedName>
        <fullName evidence="1">Uncharacterized protein</fullName>
    </submittedName>
</protein>
<reference evidence="1 2" key="1">
    <citation type="submission" date="2019-04" db="EMBL/GenBank/DDBJ databases">
        <title>Draft genome sequences of Streptomyces avermitilis ATCC 31267.</title>
        <authorList>
            <person name="Komaki H."/>
            <person name="Tamura T."/>
            <person name="Hosoyama A."/>
        </authorList>
    </citation>
    <scope>NUCLEOTIDE SEQUENCE [LARGE SCALE GENOMIC DNA]</scope>
    <source>
        <strain evidence="1 2">ATCC 31267</strain>
    </source>
</reference>
<evidence type="ECO:0000313" key="1">
    <source>
        <dbReference type="EMBL" id="GDY80002.1"/>
    </source>
</evidence>